<dbReference type="EMBL" id="SAVB01000022">
    <property type="protein sequence ID" value="RWR45890.1"/>
    <property type="molecule type" value="Genomic_DNA"/>
</dbReference>
<dbReference type="InterPro" id="IPR000257">
    <property type="entry name" value="Uroporphyrinogen_deCOase"/>
</dbReference>
<name>A0A443L9T0_9RHOB</name>
<dbReference type="OrthoDB" id="7375127at2"/>
<feature type="domain" description="Uroporphyrinogen decarboxylase (URO-D)" evidence="1">
    <location>
        <begin position="35"/>
        <end position="326"/>
    </location>
</feature>
<dbReference type="SUPFAM" id="SSF51726">
    <property type="entry name" value="UROD/MetE-like"/>
    <property type="match status" value="1"/>
</dbReference>
<dbReference type="InterPro" id="IPR038071">
    <property type="entry name" value="UROD/MetE-like_sf"/>
</dbReference>
<sequence>MLAKQRYLELVEQARQGRHGAAVPVAFWQHHPVADQQGERLADATCAFQARFDCDLVKITPASSFQLRDLGQTDSWTGDPIGRRIFGAGPVSTAEDWLRLAESRPEERHLAEHLKAARLVRARVPAHIPVLQSIFDPLFQLRILAGAHWQDHRRDCPEALSIALAALTERTRRIVGLFREAGVDGIFLAVQHAGAHESPGDSFFTMGLPEGLSCLAAAGPDSLNVVHLHGEGLPATLLDAFPGTTVHFAFDANPALDEGRRAGPEVLLSGGMAPSELASLTAETMATETARLLARMRGRGFTLGAGCALWQATPDRTVLAAIAAARGALR</sequence>
<organism evidence="2 3">
    <name type="scientific">Paenirhodobacter ferrireducens</name>
    <dbReference type="NCBI Taxonomy" id="1215032"/>
    <lineage>
        <taxon>Bacteria</taxon>
        <taxon>Pseudomonadati</taxon>
        <taxon>Pseudomonadota</taxon>
        <taxon>Alphaproteobacteria</taxon>
        <taxon>Rhodobacterales</taxon>
        <taxon>Rhodobacter group</taxon>
        <taxon>Paenirhodobacter</taxon>
    </lineage>
</organism>
<dbReference type="Gene3D" id="3.20.20.210">
    <property type="match status" value="1"/>
</dbReference>
<keyword evidence="3" id="KW-1185">Reference proteome</keyword>
<evidence type="ECO:0000313" key="2">
    <source>
        <dbReference type="EMBL" id="RWR45890.1"/>
    </source>
</evidence>
<dbReference type="RefSeq" id="WP_128150855.1">
    <property type="nucleotide sequence ID" value="NZ_SAVB01000022.1"/>
</dbReference>
<dbReference type="GO" id="GO:0006779">
    <property type="term" value="P:porphyrin-containing compound biosynthetic process"/>
    <property type="evidence" value="ECO:0007669"/>
    <property type="project" value="InterPro"/>
</dbReference>
<reference evidence="2 3" key="1">
    <citation type="submission" date="2019-01" db="EMBL/GenBank/DDBJ databases">
        <title>Sinorhodobacter populi sp. nov. isolated from the symptomatic bark tissue of Populus euramericana canker.</title>
        <authorList>
            <person name="Xu G."/>
        </authorList>
    </citation>
    <scope>NUCLEOTIDE SEQUENCE [LARGE SCALE GENOMIC DNA]</scope>
    <source>
        <strain evidence="2 3">CCTCC AB2012026</strain>
    </source>
</reference>
<protein>
    <recommendedName>
        <fullName evidence="1">Uroporphyrinogen decarboxylase (URO-D) domain-containing protein</fullName>
    </recommendedName>
</protein>
<proteinExistence type="predicted"/>
<evidence type="ECO:0000259" key="1">
    <source>
        <dbReference type="Pfam" id="PF01208"/>
    </source>
</evidence>
<accession>A0A443L9T0</accession>
<evidence type="ECO:0000313" key="3">
    <source>
        <dbReference type="Proteomes" id="UP000286594"/>
    </source>
</evidence>
<gene>
    <name evidence="2" type="ORF">EOW65_15205</name>
</gene>
<comment type="caution">
    <text evidence="2">The sequence shown here is derived from an EMBL/GenBank/DDBJ whole genome shotgun (WGS) entry which is preliminary data.</text>
</comment>
<dbReference type="GO" id="GO:0004853">
    <property type="term" value="F:uroporphyrinogen decarboxylase activity"/>
    <property type="evidence" value="ECO:0007669"/>
    <property type="project" value="InterPro"/>
</dbReference>
<dbReference type="Pfam" id="PF01208">
    <property type="entry name" value="URO-D"/>
    <property type="match status" value="1"/>
</dbReference>
<dbReference type="AlphaFoldDB" id="A0A443L9T0"/>
<dbReference type="Proteomes" id="UP000286594">
    <property type="component" value="Unassembled WGS sequence"/>
</dbReference>